<evidence type="ECO:0000256" key="6">
    <source>
        <dbReference type="ARBA" id="ARBA00023015"/>
    </source>
</evidence>
<dbReference type="FunFam" id="3.30.160.60:FF:001289">
    <property type="entry name" value="Zinc finger protein 574"/>
    <property type="match status" value="1"/>
</dbReference>
<accession>A0AAD1Y8Q5</accession>
<evidence type="ECO:0000256" key="9">
    <source>
        <dbReference type="PROSITE-ProRule" id="PRU00042"/>
    </source>
</evidence>
<dbReference type="AlphaFoldDB" id="A0AAD1Y8Q5"/>
<comment type="caution">
    <text evidence="11">The sequence shown here is derived from an EMBL/GenBank/DDBJ whole genome shotgun (WGS) entry which is preliminary data.</text>
</comment>
<evidence type="ECO:0000313" key="12">
    <source>
        <dbReference type="Proteomes" id="UP001295684"/>
    </source>
</evidence>
<evidence type="ECO:0000256" key="2">
    <source>
        <dbReference type="ARBA" id="ARBA00022723"/>
    </source>
</evidence>
<comment type="subcellular location">
    <subcellularLocation>
        <location evidence="1">Nucleus</location>
    </subcellularLocation>
</comment>
<dbReference type="EMBL" id="CAMPGE010028536">
    <property type="protein sequence ID" value="CAI2386056.1"/>
    <property type="molecule type" value="Genomic_DNA"/>
</dbReference>
<evidence type="ECO:0000256" key="3">
    <source>
        <dbReference type="ARBA" id="ARBA00022737"/>
    </source>
</evidence>
<dbReference type="Gene3D" id="3.30.160.60">
    <property type="entry name" value="Classic Zinc Finger"/>
    <property type="match status" value="2"/>
</dbReference>
<feature type="domain" description="C2H2-type" evidence="10">
    <location>
        <begin position="192"/>
        <end position="215"/>
    </location>
</feature>
<dbReference type="GO" id="GO:0000981">
    <property type="term" value="F:DNA-binding transcription factor activity, RNA polymerase II-specific"/>
    <property type="evidence" value="ECO:0007669"/>
    <property type="project" value="TreeGrafter"/>
</dbReference>
<evidence type="ECO:0000259" key="10">
    <source>
        <dbReference type="PROSITE" id="PS50157"/>
    </source>
</evidence>
<dbReference type="PANTHER" id="PTHR23235:SF120">
    <property type="entry name" value="KRUPPEL-LIKE FACTOR 15"/>
    <property type="match status" value="1"/>
</dbReference>
<keyword evidence="7" id="KW-0804">Transcription</keyword>
<dbReference type="InterPro" id="IPR013087">
    <property type="entry name" value="Znf_C2H2_type"/>
</dbReference>
<gene>
    <name evidence="11" type="ORF">ECRASSUSDP1_LOCUS27657</name>
</gene>
<proteinExistence type="predicted"/>
<keyword evidence="2" id="KW-0479">Metal-binding</keyword>
<sequence>MNHPGLFLPNDLLKNYCGHLDYPIVSRTLPLPEKMAQWPSQWSNQSQVQVFTYPTGQFFEVYQMQATQFCDSYTPIELNNVCETLNKENSLVDSHSCVVASLGAPKKEQNQNEHPMSHFLENNVGRRPSTHTKTLENIECLKKFKCSFEKRKNEKGGITTVYICKHHNCNKQFSRTWSILDHCRMHEGVKPYNCKVCGRAYTQKGNMIKHMKRHSQPAVEQRKNFGCNLCGKRYTEKYNLKAHKKKCHKTWASYQGSESN</sequence>
<dbReference type="InterPro" id="IPR036236">
    <property type="entry name" value="Znf_C2H2_sf"/>
</dbReference>
<dbReference type="GO" id="GO:0005634">
    <property type="term" value="C:nucleus"/>
    <property type="evidence" value="ECO:0007669"/>
    <property type="project" value="UniProtKB-SubCell"/>
</dbReference>
<evidence type="ECO:0000256" key="7">
    <source>
        <dbReference type="ARBA" id="ARBA00023163"/>
    </source>
</evidence>
<dbReference type="GO" id="GO:0008270">
    <property type="term" value="F:zinc ion binding"/>
    <property type="evidence" value="ECO:0007669"/>
    <property type="project" value="UniProtKB-KW"/>
</dbReference>
<keyword evidence="5" id="KW-0862">Zinc</keyword>
<evidence type="ECO:0000256" key="4">
    <source>
        <dbReference type="ARBA" id="ARBA00022771"/>
    </source>
</evidence>
<keyword evidence="6" id="KW-0805">Transcription regulation</keyword>
<dbReference type="PROSITE" id="PS50157">
    <property type="entry name" value="ZINC_FINGER_C2H2_2"/>
    <property type="match status" value="3"/>
</dbReference>
<keyword evidence="12" id="KW-1185">Reference proteome</keyword>
<dbReference type="Pfam" id="PF00096">
    <property type="entry name" value="zf-C2H2"/>
    <property type="match status" value="2"/>
</dbReference>
<feature type="domain" description="C2H2-type" evidence="10">
    <location>
        <begin position="225"/>
        <end position="248"/>
    </location>
</feature>
<dbReference type="SMART" id="SM00355">
    <property type="entry name" value="ZnF_C2H2"/>
    <property type="match status" value="3"/>
</dbReference>
<organism evidence="11 12">
    <name type="scientific">Euplotes crassus</name>
    <dbReference type="NCBI Taxonomy" id="5936"/>
    <lineage>
        <taxon>Eukaryota</taxon>
        <taxon>Sar</taxon>
        <taxon>Alveolata</taxon>
        <taxon>Ciliophora</taxon>
        <taxon>Intramacronucleata</taxon>
        <taxon>Spirotrichea</taxon>
        <taxon>Hypotrichia</taxon>
        <taxon>Euplotida</taxon>
        <taxon>Euplotidae</taxon>
        <taxon>Moneuplotes</taxon>
    </lineage>
</organism>
<evidence type="ECO:0000256" key="5">
    <source>
        <dbReference type="ARBA" id="ARBA00022833"/>
    </source>
</evidence>
<dbReference type="PANTHER" id="PTHR23235">
    <property type="entry name" value="KRUEPPEL-LIKE TRANSCRIPTION FACTOR"/>
    <property type="match status" value="1"/>
</dbReference>
<dbReference type="Proteomes" id="UP001295684">
    <property type="component" value="Unassembled WGS sequence"/>
</dbReference>
<keyword evidence="4 9" id="KW-0863">Zinc-finger</keyword>
<evidence type="ECO:0000313" key="11">
    <source>
        <dbReference type="EMBL" id="CAI2386056.1"/>
    </source>
</evidence>
<name>A0AAD1Y8Q5_EUPCR</name>
<keyword evidence="8" id="KW-0539">Nucleus</keyword>
<feature type="domain" description="C2H2-type" evidence="10">
    <location>
        <begin position="162"/>
        <end position="191"/>
    </location>
</feature>
<keyword evidence="3" id="KW-0677">Repeat</keyword>
<reference evidence="11" key="1">
    <citation type="submission" date="2023-07" db="EMBL/GenBank/DDBJ databases">
        <authorList>
            <consortium name="AG Swart"/>
            <person name="Singh M."/>
            <person name="Singh A."/>
            <person name="Seah K."/>
            <person name="Emmerich C."/>
        </authorList>
    </citation>
    <scope>NUCLEOTIDE SEQUENCE</scope>
    <source>
        <strain evidence="11">DP1</strain>
    </source>
</reference>
<evidence type="ECO:0000256" key="1">
    <source>
        <dbReference type="ARBA" id="ARBA00004123"/>
    </source>
</evidence>
<protein>
    <recommendedName>
        <fullName evidence="10">C2H2-type domain-containing protein</fullName>
    </recommendedName>
</protein>
<dbReference type="GO" id="GO:0000978">
    <property type="term" value="F:RNA polymerase II cis-regulatory region sequence-specific DNA binding"/>
    <property type="evidence" value="ECO:0007669"/>
    <property type="project" value="TreeGrafter"/>
</dbReference>
<dbReference type="PROSITE" id="PS00028">
    <property type="entry name" value="ZINC_FINGER_C2H2_1"/>
    <property type="match status" value="3"/>
</dbReference>
<dbReference type="SUPFAM" id="SSF57667">
    <property type="entry name" value="beta-beta-alpha zinc fingers"/>
    <property type="match status" value="2"/>
</dbReference>
<evidence type="ECO:0000256" key="8">
    <source>
        <dbReference type="ARBA" id="ARBA00023242"/>
    </source>
</evidence>